<dbReference type="HOGENOM" id="CLU_2750797_0_0_9"/>
<dbReference type="Proteomes" id="UP000005435">
    <property type="component" value="Chromosome"/>
</dbReference>
<organism evidence="1 2">
    <name type="scientific">Acetivibrio clariflavus (strain DSM 19732 / NBRC 101661 / EBR45)</name>
    <name type="common">Clostridium clariflavum</name>
    <dbReference type="NCBI Taxonomy" id="720554"/>
    <lineage>
        <taxon>Bacteria</taxon>
        <taxon>Bacillati</taxon>
        <taxon>Bacillota</taxon>
        <taxon>Clostridia</taxon>
        <taxon>Eubacteriales</taxon>
        <taxon>Oscillospiraceae</taxon>
        <taxon>Acetivibrio</taxon>
    </lineage>
</organism>
<evidence type="ECO:0000313" key="2">
    <source>
        <dbReference type="Proteomes" id="UP000005435"/>
    </source>
</evidence>
<dbReference type="EMBL" id="CP003065">
    <property type="protein sequence ID" value="AEV69890.1"/>
    <property type="molecule type" value="Genomic_DNA"/>
</dbReference>
<accession>G8LXH2</accession>
<reference evidence="2" key="1">
    <citation type="submission" date="2011-12" db="EMBL/GenBank/DDBJ databases">
        <title>Complete sequence of Clostridium clariflavum DSM 19732.</title>
        <authorList>
            <consortium name="US DOE Joint Genome Institute"/>
            <person name="Lucas S."/>
            <person name="Han J."/>
            <person name="Lapidus A."/>
            <person name="Cheng J.-F."/>
            <person name="Goodwin L."/>
            <person name="Pitluck S."/>
            <person name="Peters L."/>
            <person name="Teshima H."/>
            <person name="Detter J.C."/>
            <person name="Han C."/>
            <person name="Tapia R."/>
            <person name="Land M."/>
            <person name="Hauser L."/>
            <person name="Kyrpides N."/>
            <person name="Ivanova N."/>
            <person name="Pagani I."/>
            <person name="Kitzmiller T."/>
            <person name="Lynd L."/>
            <person name="Izquierdo J."/>
            <person name="Woyke T."/>
        </authorList>
    </citation>
    <scope>NUCLEOTIDE SEQUENCE [LARGE SCALE GENOMIC DNA]</scope>
    <source>
        <strain evidence="2">DSM 19732 / NBRC 101661 / EBR45</strain>
    </source>
</reference>
<dbReference type="eggNOG" id="ENOG50334SQ">
    <property type="taxonomic scope" value="Bacteria"/>
</dbReference>
<dbReference type="RefSeq" id="WP_014256420.1">
    <property type="nucleotide sequence ID" value="NC_016627.1"/>
</dbReference>
<gene>
    <name evidence="1" type="ordered locus">Clocl_3392</name>
</gene>
<dbReference type="AlphaFoldDB" id="G8LXH2"/>
<protein>
    <submittedName>
        <fullName evidence="1">Uncharacterized protein</fullName>
    </submittedName>
</protein>
<sequence length="76" mass="8292">MKNHKKGDKLYINLISGPDDIRPISKTPAGDASTDPFCVYAHKRHAVGSKIINNDGSETVCTAHNNGSWQNINSIE</sequence>
<reference evidence="1 2" key="2">
    <citation type="journal article" date="2012" name="Stand. Genomic Sci.">
        <title>Complete Genome Sequence of Clostridium clariflavum DSM 19732.</title>
        <authorList>
            <person name="Izquierdo J.A."/>
            <person name="Goodwin L."/>
            <person name="Davenport K.W."/>
            <person name="Teshima H."/>
            <person name="Bruce D."/>
            <person name="Detter C."/>
            <person name="Tapia R."/>
            <person name="Han S."/>
            <person name="Land M."/>
            <person name="Hauser L."/>
            <person name="Jeffries C.D."/>
            <person name="Han J."/>
            <person name="Pitluck S."/>
            <person name="Nolan M."/>
            <person name="Chen A."/>
            <person name="Huntemann M."/>
            <person name="Mavromatis K."/>
            <person name="Mikhailova N."/>
            <person name="Liolios K."/>
            <person name="Woyke T."/>
            <person name="Lynd L.R."/>
        </authorList>
    </citation>
    <scope>NUCLEOTIDE SEQUENCE [LARGE SCALE GENOMIC DNA]</scope>
    <source>
        <strain evidence="2">DSM 19732 / NBRC 101661 / EBR45</strain>
    </source>
</reference>
<proteinExistence type="predicted"/>
<dbReference type="OrthoDB" id="1711146at2"/>
<keyword evidence="2" id="KW-1185">Reference proteome</keyword>
<dbReference type="KEGG" id="ccl:Clocl_3392"/>
<name>G8LXH2_ACECE</name>
<evidence type="ECO:0000313" key="1">
    <source>
        <dbReference type="EMBL" id="AEV69890.1"/>
    </source>
</evidence>